<reference evidence="2" key="1">
    <citation type="journal article" date="2015" name="Nature">
        <title>Complex archaea that bridge the gap between prokaryotes and eukaryotes.</title>
        <authorList>
            <person name="Spang A."/>
            <person name="Saw J.H."/>
            <person name="Jorgensen S.L."/>
            <person name="Zaremba-Niedzwiedzka K."/>
            <person name="Martijn J."/>
            <person name="Lind A.E."/>
            <person name="van Eijk R."/>
            <person name="Schleper C."/>
            <person name="Guy L."/>
            <person name="Ettema T.J."/>
        </authorList>
    </citation>
    <scope>NUCLEOTIDE SEQUENCE</scope>
</reference>
<proteinExistence type="inferred from homology"/>
<organism evidence="2">
    <name type="scientific">marine sediment metagenome</name>
    <dbReference type="NCBI Taxonomy" id="412755"/>
    <lineage>
        <taxon>unclassified sequences</taxon>
        <taxon>metagenomes</taxon>
        <taxon>ecological metagenomes</taxon>
    </lineage>
</organism>
<dbReference type="GO" id="GO:0032787">
    <property type="term" value="P:monocarboxylic acid metabolic process"/>
    <property type="evidence" value="ECO:0007669"/>
    <property type="project" value="UniProtKB-ARBA"/>
</dbReference>
<evidence type="ECO:0000256" key="1">
    <source>
        <dbReference type="ARBA" id="ARBA00006484"/>
    </source>
</evidence>
<sequence length="261" mass="27915">MPHSMTDLTGRVALVTGAGSPDGIGFATAKMFYAAGAKVVLTSTTNRIFQRQNELDPDRERSLALVADLTHPEQAAELIDQVMERFGRVDILLNNAGMAQSGIDSPIGELFHKMPFQHWQREFDLNLNTCVHISQLVLQHMLQAGFGRVINIASVTGPLVTFPGTAGYSAAKSAMVGLTRSIAHEVAGQGITVNAIAPGWIETPSSMPAELDAGRRTPIGRPGRPEEVARVALFLASEGCSYMTGQMLVVDGGNSLQEMKG</sequence>
<dbReference type="CDD" id="cd05233">
    <property type="entry name" value="SDR_c"/>
    <property type="match status" value="1"/>
</dbReference>
<dbReference type="PRINTS" id="PR00080">
    <property type="entry name" value="SDRFAMILY"/>
</dbReference>
<dbReference type="InterPro" id="IPR050259">
    <property type="entry name" value="SDR"/>
</dbReference>
<comment type="similarity">
    <text evidence="1">Belongs to the short-chain dehydrogenases/reductases (SDR) family.</text>
</comment>
<dbReference type="AlphaFoldDB" id="A0A0F9SP85"/>
<dbReference type="InterPro" id="IPR020904">
    <property type="entry name" value="Sc_DH/Rdtase_CS"/>
</dbReference>
<evidence type="ECO:0000313" key="2">
    <source>
        <dbReference type="EMBL" id="KKN64232.1"/>
    </source>
</evidence>
<dbReference type="FunFam" id="3.40.50.720:FF:000084">
    <property type="entry name" value="Short-chain dehydrogenase reductase"/>
    <property type="match status" value="1"/>
</dbReference>
<name>A0A0F9SP85_9ZZZZ</name>
<dbReference type="PANTHER" id="PTHR42879">
    <property type="entry name" value="3-OXOACYL-(ACYL-CARRIER-PROTEIN) REDUCTASE"/>
    <property type="match status" value="1"/>
</dbReference>
<dbReference type="Pfam" id="PF13561">
    <property type="entry name" value="adh_short_C2"/>
    <property type="match status" value="1"/>
</dbReference>
<dbReference type="SUPFAM" id="SSF51735">
    <property type="entry name" value="NAD(P)-binding Rossmann-fold domains"/>
    <property type="match status" value="1"/>
</dbReference>
<gene>
    <name evidence="2" type="ORF">LCGC14_0493910</name>
</gene>
<dbReference type="PANTHER" id="PTHR42879:SF2">
    <property type="entry name" value="3-OXOACYL-[ACYL-CARRIER-PROTEIN] REDUCTASE FABG"/>
    <property type="match status" value="1"/>
</dbReference>
<dbReference type="InterPro" id="IPR036291">
    <property type="entry name" value="NAD(P)-bd_dom_sf"/>
</dbReference>
<accession>A0A0F9SP85</accession>
<dbReference type="InterPro" id="IPR002347">
    <property type="entry name" value="SDR_fam"/>
</dbReference>
<dbReference type="EMBL" id="LAZR01000563">
    <property type="protein sequence ID" value="KKN64232.1"/>
    <property type="molecule type" value="Genomic_DNA"/>
</dbReference>
<dbReference type="Gene3D" id="3.40.50.720">
    <property type="entry name" value="NAD(P)-binding Rossmann-like Domain"/>
    <property type="match status" value="1"/>
</dbReference>
<protein>
    <submittedName>
        <fullName evidence="2">Uncharacterized protein</fullName>
    </submittedName>
</protein>
<dbReference type="PROSITE" id="PS00061">
    <property type="entry name" value="ADH_SHORT"/>
    <property type="match status" value="1"/>
</dbReference>
<dbReference type="PRINTS" id="PR00081">
    <property type="entry name" value="GDHRDH"/>
</dbReference>
<comment type="caution">
    <text evidence="2">The sequence shown here is derived from an EMBL/GenBank/DDBJ whole genome shotgun (WGS) entry which is preliminary data.</text>
</comment>